<gene>
    <name evidence="2" type="primary">CSP12</name>
    <name evidence="4" type="ORF">HF086_008905</name>
    <name evidence="3" type="ORF">HW555_000202</name>
</gene>
<sequence>MKLVIILALVAIALARPDDGFYDKKYDNFNADELIENDRLLKSYAHCFLEDGKCTPEGNDFKKWIPEATTTSCGKCTDKQKVLVAKTIKAIKEKLPAEYEALVKKHDPEHKHHDDLNKFLEKYAP</sequence>
<dbReference type="OrthoDB" id="6344725at2759"/>
<proteinExistence type="evidence at transcript level"/>
<evidence type="ECO:0000313" key="4">
    <source>
        <dbReference type="EMBL" id="KAH9642495.1"/>
    </source>
</evidence>
<dbReference type="EMBL" id="JACEFF010000188">
    <property type="protein sequence ID" value="KAH9642495.1"/>
    <property type="molecule type" value="Genomic_DNA"/>
</dbReference>
<reference evidence="2" key="1">
    <citation type="submission" date="2015-01" db="EMBL/GenBank/DDBJ databases">
        <title>Putative chemosensory protein genes from Spodoptera exigua.</title>
        <authorList>
            <person name="Liu N.-Y."/>
            <person name="Dong S.-L."/>
        </authorList>
    </citation>
    <scope>NUCLEOTIDE SEQUENCE</scope>
</reference>
<protein>
    <submittedName>
        <fullName evidence="2">Chemosensory protein 12</fullName>
    </submittedName>
</protein>
<keyword evidence="1" id="KW-0732">Signal</keyword>
<name>A0A0K1DDT3_SPOEX</name>
<feature type="chain" id="PRO_5035992531" evidence="1">
    <location>
        <begin position="16"/>
        <end position="125"/>
    </location>
</feature>
<dbReference type="Pfam" id="PF03392">
    <property type="entry name" value="OS-D"/>
    <property type="match status" value="1"/>
</dbReference>
<dbReference type="SUPFAM" id="SSF100910">
    <property type="entry name" value="Chemosensory protein Csp2"/>
    <property type="match status" value="1"/>
</dbReference>
<accession>A0A0K1DDT3</accession>
<dbReference type="EMBL" id="JACKWZ010000001">
    <property type="protein sequence ID" value="KAF9424901.1"/>
    <property type="molecule type" value="Genomic_DNA"/>
</dbReference>
<dbReference type="PANTHER" id="PTHR11257">
    <property type="entry name" value="CHEMOSENSORY PROTEIN-RELATED"/>
    <property type="match status" value="1"/>
</dbReference>
<reference evidence="3" key="2">
    <citation type="submission" date="2020-08" db="EMBL/GenBank/DDBJ databases">
        <title>Spodoptera exigua strain:BAW_Kor-Di-RS1 Genome sequencing and assembly.</title>
        <authorList>
            <person name="Kim J."/>
            <person name="Nam H.Y."/>
            <person name="Kwon M."/>
            <person name="Choi J.H."/>
            <person name="Cho S.R."/>
            <person name="Kim G.-H."/>
        </authorList>
    </citation>
    <scope>NUCLEOTIDE SEQUENCE</scope>
    <source>
        <strain evidence="3">BAW_Kor-Di-RS1</strain>
        <tissue evidence="3">Whole-body</tissue>
    </source>
</reference>
<reference evidence="4" key="3">
    <citation type="journal article" date="2021" name="G3 (Bethesda)">
        <title>Genome and transcriptome analysis of the beet armyworm Spodoptera exigua reveals targets for pest control. .</title>
        <authorList>
            <person name="Simon S."/>
            <person name="Breeschoten T."/>
            <person name="Jansen H.J."/>
            <person name="Dirks R.P."/>
            <person name="Schranz M.E."/>
            <person name="Ros V.I.D."/>
        </authorList>
    </citation>
    <scope>NUCLEOTIDE SEQUENCE</scope>
    <source>
        <strain evidence="4">TB_SE_WUR_2020</strain>
    </source>
</reference>
<evidence type="ECO:0000313" key="3">
    <source>
        <dbReference type="EMBL" id="KAF9424901.1"/>
    </source>
</evidence>
<dbReference type="InterPro" id="IPR036682">
    <property type="entry name" value="OS_D_A10/PebIII_sf"/>
</dbReference>
<dbReference type="InterPro" id="IPR005055">
    <property type="entry name" value="A10/PebIII"/>
</dbReference>
<evidence type="ECO:0000256" key="1">
    <source>
        <dbReference type="SAM" id="SignalP"/>
    </source>
</evidence>
<dbReference type="Proteomes" id="UP000648187">
    <property type="component" value="Unassembled WGS sequence"/>
</dbReference>
<dbReference type="Proteomes" id="UP000814243">
    <property type="component" value="Unassembled WGS sequence"/>
</dbReference>
<keyword evidence="5" id="KW-1185">Reference proteome</keyword>
<feature type="signal peptide" evidence="1">
    <location>
        <begin position="1"/>
        <end position="15"/>
    </location>
</feature>
<dbReference type="AlphaFoldDB" id="A0A0K1DDT3"/>
<dbReference type="EMBL" id="KP729030">
    <property type="protein sequence ID" value="AKT26488.1"/>
    <property type="molecule type" value="mRNA"/>
</dbReference>
<dbReference type="Gene3D" id="1.10.2080.10">
    <property type="entry name" value="Insect odorant-binding protein A10/Ejaculatory bulb-specific protein 3"/>
    <property type="match status" value="1"/>
</dbReference>
<evidence type="ECO:0000313" key="5">
    <source>
        <dbReference type="Proteomes" id="UP000648187"/>
    </source>
</evidence>
<dbReference type="PANTHER" id="PTHR11257:SF13">
    <property type="entry name" value="GEO07322P1"/>
    <property type="match status" value="1"/>
</dbReference>
<evidence type="ECO:0000313" key="2">
    <source>
        <dbReference type="EMBL" id="AKT26488.1"/>
    </source>
</evidence>
<organism evidence="2">
    <name type="scientific">Spodoptera exigua</name>
    <name type="common">Beet armyworm</name>
    <name type="synonym">Noctua fulgens</name>
    <dbReference type="NCBI Taxonomy" id="7107"/>
    <lineage>
        <taxon>Eukaryota</taxon>
        <taxon>Metazoa</taxon>
        <taxon>Ecdysozoa</taxon>
        <taxon>Arthropoda</taxon>
        <taxon>Hexapoda</taxon>
        <taxon>Insecta</taxon>
        <taxon>Pterygota</taxon>
        <taxon>Neoptera</taxon>
        <taxon>Endopterygota</taxon>
        <taxon>Lepidoptera</taxon>
        <taxon>Glossata</taxon>
        <taxon>Ditrysia</taxon>
        <taxon>Noctuoidea</taxon>
        <taxon>Noctuidae</taxon>
        <taxon>Amphipyrinae</taxon>
        <taxon>Spodoptera</taxon>
    </lineage>
</organism>